<proteinExistence type="predicted"/>
<evidence type="ECO:0000256" key="4">
    <source>
        <dbReference type="ARBA" id="ARBA00023180"/>
    </source>
</evidence>
<dbReference type="OrthoDB" id="6435907at2759"/>
<name>V3ZEI1_LOTGI</name>
<dbReference type="GO" id="GO:0005886">
    <property type="term" value="C:plasma membrane"/>
    <property type="evidence" value="ECO:0007669"/>
    <property type="project" value="TreeGrafter"/>
</dbReference>
<evidence type="ECO:0000313" key="8">
    <source>
        <dbReference type="EMBL" id="ESO89548.1"/>
    </source>
</evidence>
<sequence>MSDGLRPNGLRESYTSTETAEDCRMGLILDTNSYAFSRLNRLPERARLFLSLLFPRMRHKMLWIAIMVMCCLQTVESEECDKTEIIVGQLGKELVLNFPLSDLRDEYNKYIIEHDSVKKFKDNETTIQDLKNDSNIRFRNKMNSKNEDIIFIHGKSNNLIRSGTEITMTDDAFMVKKTKLQKEDAGIYWINFNVIHLGQKALIIAGKPTIEGRSPPNPVLKPEDNYTSILQLECHSVSTSIGDCQPVNNPMYIMWYKNGMRMTELDPTLSQINVTVDHNGGNITCLATEYLPCYERLQNTTDYDVLNIEECNNVSESETFYYKPQHAPINVELEPDQREITVKKYEDLKVKCSAKCHPKCNVTWEKDFQDLESNSSFFITENWFGKDLKIVNINSSHEGVYVCLVNNTHGENKKNFTLSVTVNPTTVNPTTVNPTTVNPTINIKANSEPENKEVKSAEKNNVIVAVTVIIVIIVAVIVIVIIVIIYKKYQIIIYKKYQIVIMVIMYKKYQKKKNDYRNTVREGSSSEEDEGIFETMDLYQGAPLTRTSRSSNSRNGVDNNMPESVQYAMLELNAPNGYRIHGIKREHEVLYSTIDFTKKAPPMPKSMEVDSDDEDWS</sequence>
<dbReference type="RefSeq" id="XP_009059905.1">
    <property type="nucleotide sequence ID" value="XM_009061657.1"/>
</dbReference>
<dbReference type="Pfam" id="PF07679">
    <property type="entry name" value="I-set"/>
    <property type="match status" value="1"/>
</dbReference>
<keyword evidence="3" id="KW-1015">Disulfide bond</keyword>
<dbReference type="InterPro" id="IPR051275">
    <property type="entry name" value="Cell_adhesion_signaling"/>
</dbReference>
<dbReference type="AlphaFoldDB" id="V3ZEI1"/>
<comment type="subcellular location">
    <subcellularLocation>
        <location evidence="1">Membrane</location>
        <topology evidence="1">Single-pass type I membrane protein</topology>
    </subcellularLocation>
</comment>
<feature type="domain" description="Ig-like" evidence="7">
    <location>
        <begin position="328"/>
        <end position="419"/>
    </location>
</feature>
<dbReference type="KEGG" id="lgi:LOTGIDRAFT_165140"/>
<protein>
    <recommendedName>
        <fullName evidence="7">Ig-like domain-containing protein</fullName>
    </recommendedName>
</protein>
<keyword evidence="6" id="KW-0812">Transmembrane</keyword>
<gene>
    <name evidence="8" type="ORF">LOTGIDRAFT_165140</name>
</gene>
<keyword evidence="9" id="KW-1185">Reference proteome</keyword>
<dbReference type="HOGENOM" id="CLU_031499_0_0_1"/>
<dbReference type="PANTHER" id="PTHR11640">
    <property type="entry name" value="NEPHRIN"/>
    <property type="match status" value="1"/>
</dbReference>
<dbReference type="InterPro" id="IPR013098">
    <property type="entry name" value="Ig_I-set"/>
</dbReference>
<evidence type="ECO:0000259" key="7">
    <source>
        <dbReference type="PROSITE" id="PS50835"/>
    </source>
</evidence>
<feature type="domain" description="Ig-like" evidence="7">
    <location>
        <begin position="208"/>
        <end position="288"/>
    </location>
</feature>
<dbReference type="Proteomes" id="UP000030746">
    <property type="component" value="Unassembled WGS sequence"/>
</dbReference>
<evidence type="ECO:0000256" key="2">
    <source>
        <dbReference type="ARBA" id="ARBA00023136"/>
    </source>
</evidence>
<evidence type="ECO:0000256" key="5">
    <source>
        <dbReference type="ARBA" id="ARBA00023319"/>
    </source>
</evidence>
<dbReference type="InterPro" id="IPR013783">
    <property type="entry name" value="Ig-like_fold"/>
</dbReference>
<dbReference type="InterPro" id="IPR003598">
    <property type="entry name" value="Ig_sub2"/>
</dbReference>
<dbReference type="PANTHER" id="PTHR11640:SF31">
    <property type="entry name" value="IRREGULAR CHIASM C-ROUGHEST PROTEIN-RELATED"/>
    <property type="match status" value="1"/>
</dbReference>
<dbReference type="Gene3D" id="2.60.40.10">
    <property type="entry name" value="Immunoglobulins"/>
    <property type="match status" value="1"/>
</dbReference>
<dbReference type="CTD" id="20239927"/>
<dbReference type="EMBL" id="KB202591">
    <property type="protein sequence ID" value="ESO89548.1"/>
    <property type="molecule type" value="Genomic_DNA"/>
</dbReference>
<keyword evidence="5" id="KW-0393">Immunoglobulin domain</keyword>
<dbReference type="GeneID" id="20239927"/>
<dbReference type="SUPFAM" id="SSF48726">
    <property type="entry name" value="Immunoglobulin"/>
    <property type="match status" value="1"/>
</dbReference>
<dbReference type="GO" id="GO:0005911">
    <property type="term" value="C:cell-cell junction"/>
    <property type="evidence" value="ECO:0007669"/>
    <property type="project" value="TreeGrafter"/>
</dbReference>
<reference evidence="8 9" key="1">
    <citation type="journal article" date="2013" name="Nature">
        <title>Insights into bilaterian evolution from three spiralian genomes.</title>
        <authorList>
            <person name="Simakov O."/>
            <person name="Marletaz F."/>
            <person name="Cho S.J."/>
            <person name="Edsinger-Gonzales E."/>
            <person name="Havlak P."/>
            <person name="Hellsten U."/>
            <person name="Kuo D.H."/>
            <person name="Larsson T."/>
            <person name="Lv J."/>
            <person name="Arendt D."/>
            <person name="Savage R."/>
            <person name="Osoegawa K."/>
            <person name="de Jong P."/>
            <person name="Grimwood J."/>
            <person name="Chapman J.A."/>
            <person name="Shapiro H."/>
            <person name="Aerts A."/>
            <person name="Otillar R.P."/>
            <person name="Terry A.Y."/>
            <person name="Boore J.L."/>
            <person name="Grigoriev I.V."/>
            <person name="Lindberg D.R."/>
            <person name="Seaver E.C."/>
            <person name="Weisblat D.A."/>
            <person name="Putnam N.H."/>
            <person name="Rokhsar D.S."/>
        </authorList>
    </citation>
    <scope>NUCLEOTIDE SEQUENCE [LARGE SCALE GENOMIC DNA]</scope>
</reference>
<dbReference type="InterPro" id="IPR003599">
    <property type="entry name" value="Ig_sub"/>
</dbReference>
<keyword evidence="4" id="KW-0325">Glycoprotein</keyword>
<dbReference type="SMART" id="SM00408">
    <property type="entry name" value="IGc2"/>
    <property type="match status" value="1"/>
</dbReference>
<evidence type="ECO:0000256" key="6">
    <source>
        <dbReference type="SAM" id="Phobius"/>
    </source>
</evidence>
<keyword evidence="6" id="KW-1133">Transmembrane helix</keyword>
<dbReference type="PROSITE" id="PS50835">
    <property type="entry name" value="IG_LIKE"/>
    <property type="match status" value="2"/>
</dbReference>
<evidence type="ECO:0000313" key="9">
    <source>
        <dbReference type="Proteomes" id="UP000030746"/>
    </source>
</evidence>
<dbReference type="GO" id="GO:0098609">
    <property type="term" value="P:cell-cell adhesion"/>
    <property type="evidence" value="ECO:0007669"/>
    <property type="project" value="TreeGrafter"/>
</dbReference>
<keyword evidence="2 6" id="KW-0472">Membrane</keyword>
<dbReference type="SMART" id="SM00409">
    <property type="entry name" value="IG"/>
    <property type="match status" value="2"/>
</dbReference>
<evidence type="ECO:0000256" key="1">
    <source>
        <dbReference type="ARBA" id="ARBA00004479"/>
    </source>
</evidence>
<organism evidence="8 9">
    <name type="scientific">Lottia gigantea</name>
    <name type="common">Giant owl limpet</name>
    <dbReference type="NCBI Taxonomy" id="225164"/>
    <lineage>
        <taxon>Eukaryota</taxon>
        <taxon>Metazoa</taxon>
        <taxon>Spiralia</taxon>
        <taxon>Lophotrochozoa</taxon>
        <taxon>Mollusca</taxon>
        <taxon>Gastropoda</taxon>
        <taxon>Patellogastropoda</taxon>
        <taxon>Lottioidea</taxon>
        <taxon>Lottiidae</taxon>
        <taxon>Lottia</taxon>
    </lineage>
</organism>
<dbReference type="InterPro" id="IPR007110">
    <property type="entry name" value="Ig-like_dom"/>
</dbReference>
<evidence type="ECO:0000256" key="3">
    <source>
        <dbReference type="ARBA" id="ARBA00023157"/>
    </source>
</evidence>
<accession>V3ZEI1</accession>
<dbReference type="GO" id="GO:0050839">
    <property type="term" value="F:cell adhesion molecule binding"/>
    <property type="evidence" value="ECO:0007669"/>
    <property type="project" value="TreeGrafter"/>
</dbReference>
<feature type="transmembrane region" description="Helical" evidence="6">
    <location>
        <begin position="462"/>
        <end position="486"/>
    </location>
</feature>
<dbReference type="InterPro" id="IPR036179">
    <property type="entry name" value="Ig-like_dom_sf"/>
</dbReference>